<keyword evidence="4" id="KW-0813">Transport</keyword>
<proteinExistence type="inferred from homology"/>
<dbReference type="Pfam" id="PF12352">
    <property type="entry name" value="V-SNARE_C"/>
    <property type="match status" value="2"/>
</dbReference>
<keyword evidence="5 10" id="KW-0812">Transmembrane</keyword>
<dbReference type="GO" id="GO:0031201">
    <property type="term" value="C:SNARE complex"/>
    <property type="evidence" value="ECO:0007669"/>
    <property type="project" value="TreeGrafter"/>
</dbReference>
<dbReference type="GO" id="GO:0005801">
    <property type="term" value="C:cis-Golgi network"/>
    <property type="evidence" value="ECO:0007669"/>
    <property type="project" value="InterPro"/>
</dbReference>
<name>A0A2A4K963_HELVI</name>
<evidence type="ECO:0000256" key="1">
    <source>
        <dbReference type="ARBA" id="ARBA00004409"/>
    </source>
</evidence>
<dbReference type="GO" id="GO:0000139">
    <property type="term" value="C:Golgi membrane"/>
    <property type="evidence" value="ECO:0007669"/>
    <property type="project" value="UniProtKB-SubCell"/>
</dbReference>
<reference evidence="11" key="1">
    <citation type="submission" date="2017-09" db="EMBL/GenBank/DDBJ databases">
        <title>Contemporary evolution of a Lepidopteran species, Heliothis virescens, in response to modern agricultural practices.</title>
        <authorList>
            <person name="Fritz M.L."/>
            <person name="Deyonke A.M."/>
            <person name="Papanicolaou A."/>
            <person name="Micinski S."/>
            <person name="Westbrook J."/>
            <person name="Gould F."/>
        </authorList>
    </citation>
    <scope>NUCLEOTIDE SEQUENCE [LARGE SCALE GENOMIC DNA]</scope>
    <source>
        <strain evidence="11">HvINT-</strain>
        <tissue evidence="11">Whole body</tissue>
    </source>
</reference>
<evidence type="ECO:0000256" key="6">
    <source>
        <dbReference type="ARBA" id="ARBA00022927"/>
    </source>
</evidence>
<sequence>MTTMVGSSWEELRKQARLLENDIDVKLVAFSKLGVSSGSAGLSSESVPLINSDDMFDTLSMELQQLLNKLSSINDKMADLAPSGTATMHTIKRHREILMDYQQEFSKTSARVNARREREELLRGGSPPPAATIGLSRRDQYTKEANHLHSSHILVDEQINIAMEAREHLASQRQTFKRMQTTFNNITNRFPMLNSLIYRINARKRRDSLIIGLVDYQQEFSKTSARVNARREREELLRGGSPPPAATIGLSRRDQYTKEANHLHSSHILVDEQINIAMEAREHLASQRQTFKRMQTTFNNITNRFPMLNSLIYRINARKRRDSLIIGLVVAVCTFLLLLYAFH</sequence>
<evidence type="ECO:0000256" key="8">
    <source>
        <dbReference type="ARBA" id="ARBA00023034"/>
    </source>
</evidence>
<dbReference type="GO" id="GO:0005484">
    <property type="term" value="F:SNAP receptor activity"/>
    <property type="evidence" value="ECO:0007669"/>
    <property type="project" value="TreeGrafter"/>
</dbReference>
<protein>
    <recommendedName>
        <fullName evidence="3">Golgi SNAP receptor complex member 1</fullName>
    </recommendedName>
</protein>
<feature type="transmembrane region" description="Helical" evidence="10">
    <location>
        <begin position="324"/>
        <end position="342"/>
    </location>
</feature>
<organism evidence="11">
    <name type="scientific">Heliothis virescens</name>
    <name type="common">Tobacco budworm moth</name>
    <dbReference type="NCBI Taxonomy" id="7102"/>
    <lineage>
        <taxon>Eukaryota</taxon>
        <taxon>Metazoa</taxon>
        <taxon>Ecdysozoa</taxon>
        <taxon>Arthropoda</taxon>
        <taxon>Hexapoda</taxon>
        <taxon>Insecta</taxon>
        <taxon>Pterygota</taxon>
        <taxon>Neoptera</taxon>
        <taxon>Endopterygota</taxon>
        <taxon>Lepidoptera</taxon>
        <taxon>Glossata</taxon>
        <taxon>Ditrysia</taxon>
        <taxon>Noctuoidea</taxon>
        <taxon>Noctuidae</taxon>
        <taxon>Heliothinae</taxon>
        <taxon>Heliothis</taxon>
    </lineage>
</organism>
<dbReference type="GO" id="GO:0005797">
    <property type="term" value="C:Golgi medial cisterna"/>
    <property type="evidence" value="ECO:0007669"/>
    <property type="project" value="TreeGrafter"/>
</dbReference>
<dbReference type="InterPro" id="IPR023601">
    <property type="entry name" value="Golgi_SNAP_su1"/>
</dbReference>
<keyword evidence="7 10" id="KW-1133">Transmembrane helix</keyword>
<dbReference type="PANTHER" id="PTHR21094">
    <property type="entry name" value="GOS-28 SNARE- RELATED"/>
    <property type="match status" value="1"/>
</dbReference>
<comment type="similarity">
    <text evidence="2">Belongs to the GOSR1 family.</text>
</comment>
<accession>A0A2A4K963</accession>
<comment type="subcellular location">
    <subcellularLocation>
        <location evidence="1">Golgi apparatus membrane</location>
        <topology evidence="1">Single-pass type IV membrane protein</topology>
    </subcellularLocation>
</comment>
<evidence type="ECO:0000256" key="4">
    <source>
        <dbReference type="ARBA" id="ARBA00022448"/>
    </source>
</evidence>
<evidence type="ECO:0000256" key="10">
    <source>
        <dbReference type="SAM" id="Phobius"/>
    </source>
</evidence>
<dbReference type="GO" id="GO:0006906">
    <property type="term" value="P:vesicle fusion"/>
    <property type="evidence" value="ECO:0007669"/>
    <property type="project" value="TreeGrafter"/>
</dbReference>
<dbReference type="AlphaFoldDB" id="A0A2A4K963"/>
<dbReference type="STRING" id="7102.A0A2A4K963"/>
<keyword evidence="8" id="KW-0333">Golgi apparatus</keyword>
<keyword evidence="6" id="KW-0653">Protein transport</keyword>
<evidence type="ECO:0000256" key="9">
    <source>
        <dbReference type="ARBA" id="ARBA00023136"/>
    </source>
</evidence>
<dbReference type="GO" id="GO:0006888">
    <property type="term" value="P:endoplasmic reticulum to Golgi vesicle-mediated transport"/>
    <property type="evidence" value="ECO:0007669"/>
    <property type="project" value="InterPro"/>
</dbReference>
<evidence type="ECO:0000256" key="3">
    <source>
        <dbReference type="ARBA" id="ARBA00015612"/>
    </source>
</evidence>
<dbReference type="PANTHER" id="PTHR21094:SF2">
    <property type="entry name" value="GOLGI SNAP RECEPTOR COMPLEX MEMBER 1"/>
    <property type="match status" value="1"/>
</dbReference>
<keyword evidence="9 10" id="KW-0472">Membrane</keyword>
<evidence type="ECO:0000256" key="5">
    <source>
        <dbReference type="ARBA" id="ARBA00022692"/>
    </source>
</evidence>
<evidence type="ECO:0000313" key="11">
    <source>
        <dbReference type="EMBL" id="PCG80438.1"/>
    </source>
</evidence>
<evidence type="ECO:0000256" key="7">
    <source>
        <dbReference type="ARBA" id="ARBA00022989"/>
    </source>
</evidence>
<dbReference type="GO" id="GO:0015031">
    <property type="term" value="P:protein transport"/>
    <property type="evidence" value="ECO:0007669"/>
    <property type="project" value="UniProtKB-KW"/>
</dbReference>
<dbReference type="EMBL" id="NWSH01000035">
    <property type="protein sequence ID" value="PCG80438.1"/>
    <property type="molecule type" value="Genomic_DNA"/>
</dbReference>
<dbReference type="GO" id="GO:0048219">
    <property type="term" value="P:inter-Golgi cisterna vesicle-mediated transport"/>
    <property type="evidence" value="ECO:0007669"/>
    <property type="project" value="TreeGrafter"/>
</dbReference>
<comment type="caution">
    <text evidence="11">The sequence shown here is derived from an EMBL/GenBank/DDBJ whole genome shotgun (WGS) entry which is preliminary data.</text>
</comment>
<evidence type="ECO:0000256" key="2">
    <source>
        <dbReference type="ARBA" id="ARBA00008473"/>
    </source>
</evidence>
<gene>
    <name evidence="11" type="ORF">B5V51_7759</name>
</gene>